<dbReference type="RefSeq" id="WP_184706802.1">
    <property type="nucleotide sequence ID" value="NZ_JACHKZ010000006.1"/>
</dbReference>
<evidence type="ECO:0000313" key="8">
    <source>
        <dbReference type="Proteomes" id="UP000562492"/>
    </source>
</evidence>
<proteinExistence type="inferred from homology"/>
<keyword evidence="2" id="KW-0813">Transport</keyword>
<reference evidence="7 8" key="1">
    <citation type="submission" date="2020-08" db="EMBL/GenBank/DDBJ databases">
        <title>Functional genomics of gut bacteria from endangered species of beetles.</title>
        <authorList>
            <person name="Carlos-Shanley C."/>
        </authorList>
    </citation>
    <scope>NUCLEOTIDE SEQUENCE [LARGE SCALE GENOMIC DNA]</scope>
    <source>
        <strain evidence="7 8">S00124</strain>
    </source>
</reference>
<dbReference type="InterPro" id="IPR027417">
    <property type="entry name" value="P-loop_NTPase"/>
</dbReference>
<dbReference type="InterPro" id="IPR050319">
    <property type="entry name" value="ABC_transp_ATP-bind"/>
</dbReference>
<keyword evidence="4" id="KW-0547">Nucleotide-binding</keyword>
<dbReference type="InterPro" id="IPR003439">
    <property type="entry name" value="ABC_transporter-like_ATP-bd"/>
</dbReference>
<evidence type="ECO:0000256" key="2">
    <source>
        <dbReference type="ARBA" id="ARBA00022448"/>
    </source>
</evidence>
<evidence type="ECO:0000313" key="7">
    <source>
        <dbReference type="EMBL" id="MBB6577237.1"/>
    </source>
</evidence>
<dbReference type="PROSITE" id="PS00211">
    <property type="entry name" value="ABC_TRANSPORTER_1"/>
    <property type="match status" value="1"/>
</dbReference>
<keyword evidence="5 7" id="KW-0067">ATP-binding</keyword>
<dbReference type="Pfam" id="PF00005">
    <property type="entry name" value="ABC_tran"/>
    <property type="match status" value="1"/>
</dbReference>
<evidence type="ECO:0000256" key="4">
    <source>
        <dbReference type="ARBA" id="ARBA00022741"/>
    </source>
</evidence>
<dbReference type="InterPro" id="IPR003593">
    <property type="entry name" value="AAA+_ATPase"/>
</dbReference>
<dbReference type="CDD" id="cd03257">
    <property type="entry name" value="ABC_NikE_OppD_transporters"/>
    <property type="match status" value="1"/>
</dbReference>
<evidence type="ECO:0000259" key="6">
    <source>
        <dbReference type="PROSITE" id="PS50893"/>
    </source>
</evidence>
<evidence type="ECO:0000256" key="3">
    <source>
        <dbReference type="ARBA" id="ARBA00022475"/>
    </source>
</evidence>
<dbReference type="PROSITE" id="PS50893">
    <property type="entry name" value="ABC_TRANSPORTER_2"/>
    <property type="match status" value="1"/>
</dbReference>
<protein>
    <submittedName>
        <fullName evidence="7">Peptide/nickel transport system ATP-binding protein</fullName>
    </submittedName>
</protein>
<feature type="domain" description="ABC transporter" evidence="6">
    <location>
        <begin position="4"/>
        <end position="239"/>
    </location>
</feature>
<organism evidence="7 8">
    <name type="scientific">Comamonas odontotermitis</name>
    <dbReference type="NCBI Taxonomy" id="379895"/>
    <lineage>
        <taxon>Bacteria</taxon>
        <taxon>Pseudomonadati</taxon>
        <taxon>Pseudomonadota</taxon>
        <taxon>Betaproteobacteria</taxon>
        <taxon>Burkholderiales</taxon>
        <taxon>Comamonadaceae</taxon>
        <taxon>Comamonas</taxon>
    </lineage>
</organism>
<dbReference type="InterPro" id="IPR017871">
    <property type="entry name" value="ABC_transporter-like_CS"/>
</dbReference>
<gene>
    <name evidence="7" type="ORF">HNP33_001292</name>
</gene>
<comment type="caution">
    <text evidence="7">The sequence shown here is derived from an EMBL/GenBank/DDBJ whole genome shotgun (WGS) entry which is preliminary data.</text>
</comment>
<keyword evidence="3" id="KW-0472">Membrane</keyword>
<dbReference type="PANTHER" id="PTHR43776">
    <property type="entry name" value="TRANSPORT ATP-BINDING PROTEIN"/>
    <property type="match status" value="1"/>
</dbReference>
<dbReference type="Gene3D" id="3.40.50.300">
    <property type="entry name" value="P-loop containing nucleotide triphosphate hydrolases"/>
    <property type="match status" value="1"/>
</dbReference>
<dbReference type="SUPFAM" id="SSF52540">
    <property type="entry name" value="P-loop containing nucleoside triphosphate hydrolases"/>
    <property type="match status" value="1"/>
</dbReference>
<sequence>MIDVNGVSIGFETPRGFKTVVHGVSLQVPQGQAYGLVGESGSGKSTVLRALCGMTPLCGGQMQVAGQPVAKHMPKAQRRAVQMVFQDPYASLHPRLTVDQSLREPLLIHGMDRVAERVTQALADVGLDASFRYRYPHQLSGGQRQRVAIARALVLEPQVLLLDEPTSALDVSVQAEVLNLLKKLHHERGLTMLLVSHNLAVVAFLCSQLSVMQHGRIVESLGTDAVRAGAVQTDYARQLLTAADGYRRVQAVVQTV</sequence>
<keyword evidence="3" id="KW-1003">Cell membrane</keyword>
<evidence type="ECO:0000256" key="5">
    <source>
        <dbReference type="ARBA" id="ARBA00022840"/>
    </source>
</evidence>
<comment type="similarity">
    <text evidence="1">Belongs to the ABC transporter superfamily.</text>
</comment>
<dbReference type="Proteomes" id="UP000562492">
    <property type="component" value="Unassembled WGS sequence"/>
</dbReference>
<dbReference type="SMART" id="SM00382">
    <property type="entry name" value="AAA"/>
    <property type="match status" value="1"/>
</dbReference>
<dbReference type="EMBL" id="JACHKZ010000006">
    <property type="protein sequence ID" value="MBB6577237.1"/>
    <property type="molecule type" value="Genomic_DNA"/>
</dbReference>
<accession>A0ABR6RDK1</accession>
<dbReference type="GO" id="GO:0005524">
    <property type="term" value="F:ATP binding"/>
    <property type="evidence" value="ECO:0007669"/>
    <property type="project" value="UniProtKB-KW"/>
</dbReference>
<dbReference type="PANTHER" id="PTHR43776:SF7">
    <property type="entry name" value="D,D-DIPEPTIDE TRANSPORT ATP-BINDING PROTEIN DDPF-RELATED"/>
    <property type="match status" value="1"/>
</dbReference>
<name>A0ABR6RDK1_9BURK</name>
<keyword evidence="8" id="KW-1185">Reference proteome</keyword>
<evidence type="ECO:0000256" key="1">
    <source>
        <dbReference type="ARBA" id="ARBA00005417"/>
    </source>
</evidence>